<feature type="transmembrane region" description="Helical" evidence="1">
    <location>
        <begin position="226"/>
        <end position="244"/>
    </location>
</feature>
<proteinExistence type="predicted"/>
<dbReference type="PANTHER" id="PTHR38454">
    <property type="entry name" value="INTEGRAL MEMBRANE PROTEIN-RELATED"/>
    <property type="match status" value="1"/>
</dbReference>
<dbReference type="EMBL" id="VXRG01000050">
    <property type="protein sequence ID" value="MXY92960.1"/>
    <property type="molecule type" value="Genomic_DNA"/>
</dbReference>
<gene>
    <name evidence="2" type="ORF">F4Y42_05860</name>
</gene>
<dbReference type="PANTHER" id="PTHR38454:SF1">
    <property type="entry name" value="INTEGRAL MEMBRANE PROTEIN"/>
    <property type="match status" value="1"/>
</dbReference>
<feature type="transmembrane region" description="Helical" evidence="1">
    <location>
        <begin position="370"/>
        <end position="396"/>
    </location>
</feature>
<feature type="transmembrane region" description="Helical" evidence="1">
    <location>
        <begin position="329"/>
        <end position="349"/>
    </location>
</feature>
<feature type="transmembrane region" description="Helical" evidence="1">
    <location>
        <begin position="131"/>
        <end position="154"/>
    </location>
</feature>
<keyword evidence="1" id="KW-1133">Transmembrane helix</keyword>
<protein>
    <submittedName>
        <fullName evidence="2">YfhO family protein</fullName>
    </submittedName>
</protein>
<feature type="transmembrane region" description="Helical" evidence="1">
    <location>
        <begin position="408"/>
        <end position="428"/>
    </location>
</feature>
<keyword evidence="1" id="KW-0472">Membrane</keyword>
<evidence type="ECO:0000313" key="2">
    <source>
        <dbReference type="EMBL" id="MXY92960.1"/>
    </source>
</evidence>
<keyword evidence="1" id="KW-0812">Transmembrane</keyword>
<feature type="transmembrane region" description="Helical" evidence="1">
    <location>
        <begin position="105"/>
        <end position="124"/>
    </location>
</feature>
<feature type="transmembrane region" description="Helical" evidence="1">
    <location>
        <begin position="202"/>
        <end position="220"/>
    </location>
</feature>
<evidence type="ECO:0000256" key="1">
    <source>
        <dbReference type="SAM" id="Phobius"/>
    </source>
</evidence>
<dbReference type="AlphaFoldDB" id="A0A6B0YPU0"/>
<sequence length="977" mass="106355">MFLISSRCSTVRRFLLPLAAASILALFVLLLFYRLLFTDRVLASGDILHYFYPYRDYAAASLRAGRIPLWNPYIFMGAPFLANPQAAALYPLHWPLSWLPVTRQLYWSGAIHAWILALGGCVLMRRWGAGWLAAVSTGVVLAGSGFYGGLLGHINQMNGAAWLPWLLWALEGRWAAEERVKRSEEREGVTGYSRLASLSSRYGALLLPFALFVALTLLAGHTQTTYINLFGVGAWLLATSLRAYSYGFRLLAASFFIYVLGVLLGALLAAAQLVPTLELSQLGLRSGGLSYVDVTSFSLRPLMLHWTLLPSYGLRDLSVVFSTLGYTEFVAYVGVVGLLLALIAVVSRLRPVAGRRPWSFGHWPLDAQCGLFLAGLGMFLALGRWNPFSLLFYSLVPGFDLFRTPARWMMLYTLGMAVLAGAGTEWLWGRLKAANGGRAVAQRLSRAGGAALLTILALDLLLAARALPHTQPTAPQAVYDVRTASAHLLTEPQRELHPAAAGRLLSISDLTFDPGDMPDWRRILRGGARPQLSEAVFEEFIIALKSQEILAPNLSLLWRIPTVDGFDGGVLPLMRYNAFLSLLIPPEELVPDGRVREQLRSVPSAGTLELMDVRFVITDKVRDVWYDDIYYDRQIGATLDVKGPGDSNGVGARLTVDAPHSFEATAVEVVGFVTADSETIQSEVANLPLAEVTALIGGERHAIGRLLTGSQAGSFNVAVGPAATATGRDAPVIYQEGETGQQEYLARFTLTEAARLDALEIDLVESTAAAQLAVQAVTLVDERTKTFVPLLPSDRGRFRRVHSGDVKIYERLGGSGRVQLIGTVRPATSLDEAVRLLRDSDVMNASQASAVVETSAESAAAWGLADRSSAPSGSEVAVVSYDPERIVVHARSEQPSFLLLKDAYYPGWQAAVNGEPVEVVATNVLFRGVPVPAGESEVIFSYRPTTWRTGLRLSLAGGLLWLLMAALTYGHAWRRNS</sequence>
<name>A0A6B0YPU0_9CHLR</name>
<feature type="transmembrane region" description="Helical" evidence="1">
    <location>
        <begin position="953"/>
        <end position="972"/>
    </location>
</feature>
<reference evidence="2" key="1">
    <citation type="submission" date="2019-09" db="EMBL/GenBank/DDBJ databases">
        <title>Characterisation of the sponge microbiome using genome-centric metagenomics.</title>
        <authorList>
            <person name="Engelberts J.P."/>
            <person name="Robbins S.J."/>
            <person name="De Goeij J.M."/>
            <person name="Aranda M."/>
            <person name="Bell S.C."/>
            <person name="Webster N.S."/>
        </authorList>
    </citation>
    <scope>NUCLEOTIDE SEQUENCE</scope>
    <source>
        <strain evidence="2">SB0664_bin_27</strain>
    </source>
</reference>
<dbReference type="InterPro" id="IPR018580">
    <property type="entry name" value="Uncharacterised_YfhO"/>
</dbReference>
<organism evidence="2">
    <name type="scientific">Caldilineaceae bacterium SB0664_bin_27</name>
    <dbReference type="NCBI Taxonomy" id="2605260"/>
    <lineage>
        <taxon>Bacteria</taxon>
        <taxon>Bacillati</taxon>
        <taxon>Chloroflexota</taxon>
        <taxon>Caldilineae</taxon>
        <taxon>Caldilineales</taxon>
        <taxon>Caldilineaceae</taxon>
    </lineage>
</organism>
<feature type="transmembrane region" description="Helical" evidence="1">
    <location>
        <begin position="449"/>
        <end position="467"/>
    </location>
</feature>
<accession>A0A6B0YPU0</accession>
<dbReference type="Pfam" id="PF09586">
    <property type="entry name" value="YfhO"/>
    <property type="match status" value="1"/>
</dbReference>
<feature type="transmembrane region" description="Helical" evidence="1">
    <location>
        <begin position="14"/>
        <end position="36"/>
    </location>
</feature>
<feature type="transmembrane region" description="Helical" evidence="1">
    <location>
        <begin position="251"/>
        <end position="274"/>
    </location>
</feature>
<comment type="caution">
    <text evidence="2">The sequence shown here is derived from an EMBL/GenBank/DDBJ whole genome shotgun (WGS) entry which is preliminary data.</text>
</comment>